<dbReference type="KEGG" id="orp:MOP44_22185"/>
<keyword evidence="2" id="KW-1185">Reference proteome</keyword>
<name>A0A9J7BND5_9BACT</name>
<dbReference type="RefSeq" id="WP_260792600.1">
    <property type="nucleotide sequence ID" value="NZ_CP093313.1"/>
</dbReference>
<dbReference type="AlphaFoldDB" id="A0A9J7BND5"/>
<evidence type="ECO:0000313" key="2">
    <source>
        <dbReference type="Proteomes" id="UP001059380"/>
    </source>
</evidence>
<accession>A0A9J7BND5</accession>
<reference evidence="1" key="1">
    <citation type="submission" date="2021-04" db="EMBL/GenBank/DDBJ databases">
        <title>Phylogenetic analysis of Acidobacteriaceae.</title>
        <authorList>
            <person name="Qiu L."/>
            <person name="Zhang Q."/>
        </authorList>
    </citation>
    <scope>NUCLEOTIDE SEQUENCE</scope>
    <source>
        <strain evidence="1">DSM 25168</strain>
    </source>
</reference>
<gene>
    <name evidence="1" type="ORF">MOP44_22185</name>
</gene>
<evidence type="ECO:0000313" key="1">
    <source>
        <dbReference type="EMBL" id="UWZ83266.1"/>
    </source>
</evidence>
<organism evidence="1 2">
    <name type="scientific">Occallatibacter riparius</name>
    <dbReference type="NCBI Taxonomy" id="1002689"/>
    <lineage>
        <taxon>Bacteria</taxon>
        <taxon>Pseudomonadati</taxon>
        <taxon>Acidobacteriota</taxon>
        <taxon>Terriglobia</taxon>
        <taxon>Terriglobales</taxon>
        <taxon>Acidobacteriaceae</taxon>
        <taxon>Occallatibacter</taxon>
    </lineage>
</organism>
<dbReference type="Proteomes" id="UP001059380">
    <property type="component" value="Chromosome"/>
</dbReference>
<dbReference type="EMBL" id="CP093313">
    <property type="protein sequence ID" value="UWZ83266.1"/>
    <property type="molecule type" value="Genomic_DNA"/>
</dbReference>
<sequence>MVLLTEYNPWAMVIGSDSPTFALYTDGTVIYWAGEGRSGKYVTASLAPTEMAQVIKSAHLEDVGRFTNCYAIADYTDAPTNVLVVKTAAGYKTIEVYGVIRHMENIPPDRMPTSLQQTFRVLLAFTDPNAHNWNPPYLEVMMWPFSYAKSSLPWPADFPGTHDKNTRQSTRGLDLFLPFSEFNRYKAFVSKLKPTTAVLLDGKKWAISQRLPFPHEGKP</sequence>
<protein>
    <submittedName>
        <fullName evidence="1">Uncharacterized protein</fullName>
    </submittedName>
</protein>
<proteinExistence type="predicted"/>